<feature type="chain" id="PRO_5012508421" description="Ser-Thr-rich glycosyl-phosphatidyl-inositol-anchored membrane family-domain-containing protein" evidence="2">
    <location>
        <begin position="19"/>
        <end position="221"/>
    </location>
</feature>
<gene>
    <name evidence="3" type="ORF">BCR37DRAFT_388468</name>
</gene>
<name>A0A1Y2F6H7_PROLT</name>
<evidence type="ECO:0000256" key="1">
    <source>
        <dbReference type="SAM" id="MobiDB-lite"/>
    </source>
</evidence>
<evidence type="ECO:0000313" key="4">
    <source>
        <dbReference type="Proteomes" id="UP000193685"/>
    </source>
</evidence>
<feature type="compositionally biased region" description="Low complexity" evidence="1">
    <location>
        <begin position="165"/>
        <end position="190"/>
    </location>
</feature>
<keyword evidence="2" id="KW-0732">Signal</keyword>
<accession>A0A1Y2F6H7</accession>
<feature type="signal peptide" evidence="2">
    <location>
        <begin position="1"/>
        <end position="18"/>
    </location>
</feature>
<feature type="region of interest" description="Disordered" evidence="1">
    <location>
        <begin position="135"/>
        <end position="190"/>
    </location>
</feature>
<comment type="caution">
    <text evidence="3">The sequence shown here is derived from an EMBL/GenBank/DDBJ whole genome shotgun (WGS) entry which is preliminary data.</text>
</comment>
<dbReference type="EMBL" id="MCFI01000015">
    <property type="protein sequence ID" value="ORY79449.1"/>
    <property type="molecule type" value="Genomic_DNA"/>
</dbReference>
<proteinExistence type="predicted"/>
<keyword evidence="4" id="KW-1185">Reference proteome</keyword>
<evidence type="ECO:0000313" key="3">
    <source>
        <dbReference type="EMBL" id="ORY79449.1"/>
    </source>
</evidence>
<sequence>MLVSILPLSLTAILSVSALTIEEPNAKSKISKDSEFTFQWTKEGSEDFKTFVVNYKAKNSNEILGTMTPVNLDGNPQKQGISLSGSVFNAFNFKDYIIVAQANNSAGKLVDVAESSLFRVFNTKAEAATFTGLTPDEIKKNTPSTSATTSPSAISTTDVDSSEPTGTSTALSGSTTRGLNSLRSPTPSSLSSTITSKSAASIVQAGTALLAGSLLLAASLI</sequence>
<feature type="compositionally biased region" description="Low complexity" evidence="1">
    <location>
        <begin position="142"/>
        <end position="157"/>
    </location>
</feature>
<dbReference type="GeneID" id="63787227"/>
<protein>
    <recommendedName>
        <fullName evidence="5">Ser-Thr-rich glycosyl-phosphatidyl-inositol-anchored membrane family-domain-containing protein</fullName>
    </recommendedName>
</protein>
<organism evidence="3 4">
    <name type="scientific">Protomyces lactucae-debilis</name>
    <dbReference type="NCBI Taxonomy" id="2754530"/>
    <lineage>
        <taxon>Eukaryota</taxon>
        <taxon>Fungi</taxon>
        <taxon>Dikarya</taxon>
        <taxon>Ascomycota</taxon>
        <taxon>Taphrinomycotina</taxon>
        <taxon>Taphrinomycetes</taxon>
        <taxon>Taphrinales</taxon>
        <taxon>Protomycetaceae</taxon>
        <taxon>Protomyces</taxon>
    </lineage>
</organism>
<evidence type="ECO:0000256" key="2">
    <source>
        <dbReference type="SAM" id="SignalP"/>
    </source>
</evidence>
<evidence type="ECO:0008006" key="5">
    <source>
        <dbReference type="Google" id="ProtNLM"/>
    </source>
</evidence>
<dbReference type="Proteomes" id="UP000193685">
    <property type="component" value="Unassembled WGS sequence"/>
</dbReference>
<dbReference type="AlphaFoldDB" id="A0A1Y2F6H7"/>
<reference evidence="3 4" key="1">
    <citation type="submission" date="2016-07" db="EMBL/GenBank/DDBJ databases">
        <title>Pervasive Adenine N6-methylation of Active Genes in Fungi.</title>
        <authorList>
            <consortium name="DOE Joint Genome Institute"/>
            <person name="Mondo S.J."/>
            <person name="Dannebaum R.O."/>
            <person name="Kuo R.C."/>
            <person name="Labutti K."/>
            <person name="Haridas S."/>
            <person name="Kuo A."/>
            <person name="Salamov A."/>
            <person name="Ahrendt S.R."/>
            <person name="Lipzen A."/>
            <person name="Sullivan W."/>
            <person name="Andreopoulos W.B."/>
            <person name="Clum A."/>
            <person name="Lindquist E."/>
            <person name="Daum C."/>
            <person name="Ramamoorthy G.K."/>
            <person name="Gryganskyi A."/>
            <person name="Culley D."/>
            <person name="Magnuson J.K."/>
            <person name="James T.Y."/>
            <person name="O'Malley M.A."/>
            <person name="Stajich J.E."/>
            <person name="Spatafora J.W."/>
            <person name="Visel A."/>
            <person name="Grigoriev I.V."/>
        </authorList>
    </citation>
    <scope>NUCLEOTIDE SEQUENCE [LARGE SCALE GENOMIC DNA]</scope>
    <source>
        <strain evidence="3 4">12-1054</strain>
    </source>
</reference>
<dbReference type="RefSeq" id="XP_040723820.1">
    <property type="nucleotide sequence ID" value="XM_040870628.1"/>
</dbReference>